<protein>
    <submittedName>
        <fullName evidence="1">Uncharacterized protein</fullName>
    </submittedName>
</protein>
<proteinExistence type="predicted"/>
<evidence type="ECO:0000313" key="2">
    <source>
        <dbReference type="Proteomes" id="UP001153332"/>
    </source>
</evidence>
<name>A0ACC2JUP7_9PEZI</name>
<organism evidence="1 2">
    <name type="scientific">Lasiodiplodia mahajangana</name>
    <dbReference type="NCBI Taxonomy" id="1108764"/>
    <lineage>
        <taxon>Eukaryota</taxon>
        <taxon>Fungi</taxon>
        <taxon>Dikarya</taxon>
        <taxon>Ascomycota</taxon>
        <taxon>Pezizomycotina</taxon>
        <taxon>Dothideomycetes</taxon>
        <taxon>Dothideomycetes incertae sedis</taxon>
        <taxon>Botryosphaeriales</taxon>
        <taxon>Botryosphaeriaceae</taxon>
        <taxon>Lasiodiplodia</taxon>
    </lineage>
</organism>
<dbReference type="EMBL" id="JAPUUL010000355">
    <property type="protein sequence ID" value="KAJ8131114.1"/>
    <property type="molecule type" value="Genomic_DNA"/>
</dbReference>
<gene>
    <name evidence="1" type="ORF">O1611_g2509</name>
</gene>
<accession>A0ACC2JUP7</accession>
<sequence>MSLFSILIYLANYTTSSLWSLFGPSILTGVVVTGGVIQLSSLGLLGDSSSPEITKKTEITYSVKFSNAIPIAAQDSSLRNVTEFRVIVDQGTPKRAVKYISVSHDVRRFAVGESTYSNTSVISMPLLPTGDWVTADIALNPDGNQIVVTGTSYESLPSVSETWHPYSFDILDLEIENVEMPHSTDRVKLVSHPKLNTPGHLAVMKYSPFPDSIGIGKIDVETEMYHYLERSTLTPKFLGHVKENNQRVIGFLLEYIDGARPADSHGYSSDLALNQCVTTLKILHKLRVAHGDSHPGNCLLRKDGIAVFIDFEFAIKSSNPRDLEAAFERDLALMDLGRLKVTV</sequence>
<comment type="caution">
    <text evidence="1">The sequence shown here is derived from an EMBL/GenBank/DDBJ whole genome shotgun (WGS) entry which is preliminary data.</text>
</comment>
<dbReference type="Proteomes" id="UP001153332">
    <property type="component" value="Unassembled WGS sequence"/>
</dbReference>
<evidence type="ECO:0000313" key="1">
    <source>
        <dbReference type="EMBL" id="KAJ8131114.1"/>
    </source>
</evidence>
<reference evidence="1" key="1">
    <citation type="submission" date="2022-12" db="EMBL/GenBank/DDBJ databases">
        <title>Genome Sequence of Lasiodiplodia mahajangana.</title>
        <authorList>
            <person name="Buettner E."/>
        </authorList>
    </citation>
    <scope>NUCLEOTIDE SEQUENCE</scope>
    <source>
        <strain evidence="1">VT137</strain>
    </source>
</reference>
<keyword evidence="2" id="KW-1185">Reference proteome</keyword>